<dbReference type="EC" id="2.4.1.135" evidence="3 13"/>
<keyword evidence="6 13" id="KW-0735">Signal-anchor</keyword>
<feature type="transmembrane region" description="Helical" evidence="13">
    <location>
        <begin position="20"/>
        <end position="38"/>
    </location>
</feature>
<comment type="subcellular location">
    <subcellularLocation>
        <location evidence="13">Golgi apparatus membrane</location>
        <topology evidence="13">Single-pass type II membrane protein</topology>
    </subcellularLocation>
    <subcellularLocation>
        <location evidence="1">Membrane</location>
        <topology evidence="1">Single-pass type II membrane protein</topology>
    </subcellularLocation>
</comment>
<feature type="binding site" evidence="12">
    <location>
        <position position="152"/>
    </location>
    <ligand>
        <name>Mn(2+)</name>
        <dbReference type="ChEBI" id="CHEBI:29035"/>
    </ligand>
</feature>
<dbReference type="GO" id="GO:0005975">
    <property type="term" value="P:carbohydrate metabolic process"/>
    <property type="evidence" value="ECO:0007669"/>
    <property type="project" value="TreeGrafter"/>
</dbReference>
<dbReference type="SUPFAM" id="SSF53448">
    <property type="entry name" value="Nucleotide-diphospho-sugar transferases"/>
    <property type="match status" value="1"/>
</dbReference>
<evidence type="ECO:0000256" key="4">
    <source>
        <dbReference type="ARBA" id="ARBA00022679"/>
    </source>
</evidence>
<accession>A0AA39HYJ6</accession>
<keyword evidence="15" id="KW-1185">Reference proteome</keyword>
<dbReference type="GO" id="GO:0000139">
    <property type="term" value="C:Golgi membrane"/>
    <property type="evidence" value="ECO:0007669"/>
    <property type="project" value="UniProtKB-SubCell"/>
</dbReference>
<gene>
    <name evidence="14" type="ORF">QR680_006640</name>
</gene>
<dbReference type="GO" id="GO:0050650">
    <property type="term" value="P:chondroitin sulfate proteoglycan biosynthetic process"/>
    <property type="evidence" value="ECO:0007669"/>
    <property type="project" value="TreeGrafter"/>
</dbReference>
<keyword evidence="8 13" id="KW-0472">Membrane</keyword>
<keyword evidence="5 13" id="KW-0812">Transmembrane</keyword>
<dbReference type="Proteomes" id="UP001175271">
    <property type="component" value="Unassembled WGS sequence"/>
</dbReference>
<comment type="similarity">
    <text evidence="2 13">Belongs to the glycosyltransferase 43 family.</text>
</comment>
<sequence length="313" mass="35443">MLFKQRFIQKAFHARALRNLLKYFSFIVVVYLLAIAFSPRSARKRRYIFVIATLDGSSSHVEKLERFGNVLSRAENENILWIVSEKSHDQNDNVLDLLGRFKVPFIYLNTDVVGGDNANLWKQRQLGIDFILKLWKMGTVAEDSVVYFADVDLVYDPRLFASLENVTKAAVWPVGMMGQIIVNAPVVKNGKLTGLKANANPSKQTTSVATVFPGMAFNVKLIVNSGATFGQFCKANKDLEKCLLKRLGVKLSDFEVINNDGEVFVWYEAPQPMAKPVAVKRSEEKSPKKAHRISLRSVERKYLNRDSHLLETE</sequence>
<comment type="pathway">
    <text evidence="13">Protein modification; protein glycosylation.</text>
</comment>
<dbReference type="EMBL" id="JAUCMV010000003">
    <property type="protein sequence ID" value="KAK0413169.1"/>
    <property type="molecule type" value="Genomic_DNA"/>
</dbReference>
<dbReference type="InterPro" id="IPR029044">
    <property type="entry name" value="Nucleotide-diphossugar_trans"/>
</dbReference>
<dbReference type="AlphaFoldDB" id="A0AA39HYJ6"/>
<evidence type="ECO:0000256" key="7">
    <source>
        <dbReference type="ARBA" id="ARBA00022989"/>
    </source>
</evidence>
<organism evidence="14 15">
    <name type="scientific">Steinernema hermaphroditum</name>
    <dbReference type="NCBI Taxonomy" id="289476"/>
    <lineage>
        <taxon>Eukaryota</taxon>
        <taxon>Metazoa</taxon>
        <taxon>Ecdysozoa</taxon>
        <taxon>Nematoda</taxon>
        <taxon>Chromadorea</taxon>
        <taxon>Rhabditida</taxon>
        <taxon>Tylenchina</taxon>
        <taxon>Panagrolaimomorpha</taxon>
        <taxon>Strongyloidoidea</taxon>
        <taxon>Steinernematidae</taxon>
        <taxon>Steinernema</taxon>
    </lineage>
</organism>
<name>A0AA39HYJ6_9BILA</name>
<dbReference type="PANTHER" id="PTHR10896:SF30">
    <property type="entry name" value="GALACTOSYLGALACTOSYLXYLOSYLPROTEIN 3-BETA-GLUCURONOSYLTRANSFERASE"/>
    <property type="match status" value="1"/>
</dbReference>
<evidence type="ECO:0000313" key="14">
    <source>
        <dbReference type="EMBL" id="KAK0413169.1"/>
    </source>
</evidence>
<comment type="cofactor">
    <cofactor evidence="12 13">
        <name>Mn(2+)</name>
        <dbReference type="ChEBI" id="CHEBI:29035"/>
    </cofactor>
</comment>
<evidence type="ECO:0000256" key="6">
    <source>
        <dbReference type="ARBA" id="ARBA00022968"/>
    </source>
</evidence>
<evidence type="ECO:0000256" key="3">
    <source>
        <dbReference type="ARBA" id="ARBA00012641"/>
    </source>
</evidence>
<keyword evidence="7 13" id="KW-1133">Transmembrane helix</keyword>
<evidence type="ECO:0000256" key="8">
    <source>
        <dbReference type="ARBA" id="ARBA00023136"/>
    </source>
</evidence>
<comment type="catalytic activity">
    <reaction evidence="10 13">
        <text>3-O-(beta-D-galactosyl-(1-&gt;3)-beta-D-galactosyl-(1-&gt;4)-beta-D-xylosyl)-L-seryl-[protein] + UDP-alpha-D-glucuronate = 3-O-(beta-D-GlcA-(1-&gt;3)-beta-D-Gal-(1-&gt;3)-beta-D-Gal-(1-&gt;4)-beta-D-Xyl)-L-seryl-[protein] + UDP + H(+)</text>
        <dbReference type="Rhea" id="RHEA:24168"/>
        <dbReference type="Rhea" id="RHEA-COMP:12571"/>
        <dbReference type="Rhea" id="RHEA-COMP:12573"/>
        <dbReference type="ChEBI" id="CHEBI:15378"/>
        <dbReference type="ChEBI" id="CHEBI:58052"/>
        <dbReference type="ChEBI" id="CHEBI:58223"/>
        <dbReference type="ChEBI" id="CHEBI:132090"/>
        <dbReference type="ChEBI" id="CHEBI:132093"/>
        <dbReference type="EC" id="2.4.1.135"/>
    </reaction>
</comment>
<evidence type="ECO:0000256" key="9">
    <source>
        <dbReference type="ARBA" id="ARBA00023180"/>
    </source>
</evidence>
<evidence type="ECO:0000313" key="15">
    <source>
        <dbReference type="Proteomes" id="UP001175271"/>
    </source>
</evidence>
<dbReference type="InterPro" id="IPR005027">
    <property type="entry name" value="Glyco_trans_43"/>
</dbReference>
<evidence type="ECO:0000256" key="13">
    <source>
        <dbReference type="RuleBase" id="RU363127"/>
    </source>
</evidence>
<evidence type="ECO:0000256" key="5">
    <source>
        <dbReference type="ARBA" id="ARBA00022692"/>
    </source>
</evidence>
<dbReference type="GO" id="GO:0015018">
    <property type="term" value="F:galactosylgalactosylxylosylprotein 3-beta-glucuronosyltransferase activity"/>
    <property type="evidence" value="ECO:0007669"/>
    <property type="project" value="UniProtKB-UniRule"/>
</dbReference>
<evidence type="ECO:0000256" key="10">
    <source>
        <dbReference type="ARBA" id="ARBA00047979"/>
    </source>
</evidence>
<proteinExistence type="inferred from homology"/>
<keyword evidence="4 13" id="KW-0808">Transferase</keyword>
<evidence type="ECO:0000256" key="2">
    <source>
        <dbReference type="ARBA" id="ARBA00007706"/>
    </source>
</evidence>
<dbReference type="Pfam" id="PF03360">
    <property type="entry name" value="Glyco_transf_43"/>
    <property type="match status" value="1"/>
</dbReference>
<keyword evidence="13" id="KW-0333">Golgi apparatus</keyword>
<dbReference type="Gene3D" id="3.90.550.10">
    <property type="entry name" value="Spore Coat Polysaccharide Biosynthesis Protein SpsA, Chain A"/>
    <property type="match status" value="1"/>
</dbReference>
<evidence type="ECO:0000256" key="12">
    <source>
        <dbReference type="PIRSR" id="PIRSR605027-3"/>
    </source>
</evidence>
<evidence type="ECO:0000256" key="1">
    <source>
        <dbReference type="ARBA" id="ARBA00004606"/>
    </source>
</evidence>
<keyword evidence="12 13" id="KW-0464">Manganese</keyword>
<protein>
    <recommendedName>
        <fullName evidence="3 13">Galactosylgalactosylxylosylprotein 3-beta-glucuronosyltransferase</fullName>
        <ecNumber evidence="3 13">2.4.1.135</ecNumber>
    </recommendedName>
</protein>
<reference evidence="14" key="1">
    <citation type="submission" date="2023-06" db="EMBL/GenBank/DDBJ databases">
        <title>Genomic analysis of the entomopathogenic nematode Steinernema hermaphroditum.</title>
        <authorList>
            <person name="Schwarz E.M."/>
            <person name="Heppert J.K."/>
            <person name="Baniya A."/>
            <person name="Schwartz H.T."/>
            <person name="Tan C.-H."/>
            <person name="Antoshechkin I."/>
            <person name="Sternberg P.W."/>
            <person name="Goodrich-Blair H."/>
            <person name="Dillman A.R."/>
        </authorList>
    </citation>
    <scope>NUCLEOTIDE SEQUENCE</scope>
    <source>
        <strain evidence="14">PS9179</strain>
        <tissue evidence="14">Whole animal</tissue>
    </source>
</reference>
<dbReference type="PANTHER" id="PTHR10896">
    <property type="entry name" value="GALACTOSYLGALACTOSYLXYLOSYLPROTEIN 3-BETA-GLUCURONOSYLTRANSFERASE BETA-1,3-GLUCURONYLTRANSFERASE"/>
    <property type="match status" value="1"/>
</dbReference>
<evidence type="ECO:0000256" key="11">
    <source>
        <dbReference type="PIRSR" id="PIRSR605027-1"/>
    </source>
</evidence>
<feature type="active site" description="Proton donor/acceptor" evidence="11">
    <location>
        <position position="240"/>
    </location>
</feature>
<comment type="caution">
    <text evidence="14">The sequence shown here is derived from an EMBL/GenBank/DDBJ whole genome shotgun (WGS) entry which is preliminary data.</text>
</comment>
<dbReference type="GO" id="GO:0046872">
    <property type="term" value="F:metal ion binding"/>
    <property type="evidence" value="ECO:0007669"/>
    <property type="project" value="UniProtKB-KW"/>
</dbReference>
<keyword evidence="9" id="KW-0325">Glycoprotein</keyword>
<keyword evidence="12 13" id="KW-0479">Metal-binding</keyword>